<protein>
    <submittedName>
        <fullName evidence="2">Uncharacterized protein</fullName>
    </submittedName>
</protein>
<dbReference type="Proteomes" id="UP000076738">
    <property type="component" value="Unassembled WGS sequence"/>
</dbReference>
<dbReference type="AlphaFoldDB" id="A0A167LWY8"/>
<organism evidence="2 3">
    <name type="scientific">Calocera viscosa (strain TUFC12733)</name>
    <dbReference type="NCBI Taxonomy" id="1330018"/>
    <lineage>
        <taxon>Eukaryota</taxon>
        <taxon>Fungi</taxon>
        <taxon>Dikarya</taxon>
        <taxon>Basidiomycota</taxon>
        <taxon>Agaricomycotina</taxon>
        <taxon>Dacrymycetes</taxon>
        <taxon>Dacrymycetales</taxon>
        <taxon>Dacrymycetaceae</taxon>
        <taxon>Calocera</taxon>
    </lineage>
</organism>
<evidence type="ECO:0000256" key="1">
    <source>
        <dbReference type="SAM" id="MobiDB-lite"/>
    </source>
</evidence>
<evidence type="ECO:0000313" key="2">
    <source>
        <dbReference type="EMBL" id="KZO96113.1"/>
    </source>
</evidence>
<proteinExistence type="predicted"/>
<gene>
    <name evidence="2" type="ORF">CALVIDRAFT_134146</name>
</gene>
<accession>A0A167LWY8</accession>
<keyword evidence="3" id="KW-1185">Reference proteome</keyword>
<feature type="region of interest" description="Disordered" evidence="1">
    <location>
        <begin position="1"/>
        <end position="95"/>
    </location>
</feature>
<feature type="compositionally biased region" description="Polar residues" evidence="1">
    <location>
        <begin position="1"/>
        <end position="10"/>
    </location>
</feature>
<name>A0A167LWY8_CALVF</name>
<evidence type="ECO:0000313" key="3">
    <source>
        <dbReference type="Proteomes" id="UP000076738"/>
    </source>
</evidence>
<dbReference type="EMBL" id="KV417285">
    <property type="protein sequence ID" value="KZO96113.1"/>
    <property type="molecule type" value="Genomic_DNA"/>
</dbReference>
<reference evidence="2 3" key="1">
    <citation type="journal article" date="2016" name="Mol. Biol. Evol.">
        <title>Comparative Genomics of Early-Diverging Mushroom-Forming Fungi Provides Insights into the Origins of Lignocellulose Decay Capabilities.</title>
        <authorList>
            <person name="Nagy L.G."/>
            <person name="Riley R."/>
            <person name="Tritt A."/>
            <person name="Adam C."/>
            <person name="Daum C."/>
            <person name="Floudas D."/>
            <person name="Sun H."/>
            <person name="Yadav J.S."/>
            <person name="Pangilinan J."/>
            <person name="Larsson K.H."/>
            <person name="Matsuura K."/>
            <person name="Barry K."/>
            <person name="Labutti K."/>
            <person name="Kuo R."/>
            <person name="Ohm R.A."/>
            <person name="Bhattacharya S.S."/>
            <person name="Shirouzu T."/>
            <person name="Yoshinaga Y."/>
            <person name="Martin F.M."/>
            <person name="Grigoriev I.V."/>
            <person name="Hibbett D.S."/>
        </authorList>
    </citation>
    <scope>NUCLEOTIDE SEQUENCE [LARGE SCALE GENOMIC DNA]</scope>
    <source>
        <strain evidence="2 3">TUFC12733</strain>
    </source>
</reference>
<sequence>MHQHPTSSNKKGYAQEAHPDPSLVPTSSVPALDSRACPTGCPRSYSHRLGSRSPHPSPALVWESHFSPDQTRPCRCSSTPRRAVLPSRGNWNSSW</sequence>